<accession>A0A5M3XFJ1</accession>
<dbReference type="EMBL" id="BLAF01000014">
    <property type="protein sequence ID" value="GES20034.1"/>
    <property type="molecule type" value="Genomic_DNA"/>
</dbReference>
<comment type="similarity">
    <text evidence="1">Belongs to the short-chain dehydrogenases/reductases (SDR) family.</text>
</comment>
<gene>
    <name evidence="2" type="ORF">Aple_029300</name>
</gene>
<keyword evidence="3" id="KW-1185">Reference proteome</keyword>
<dbReference type="RefSeq" id="WP_155345093.1">
    <property type="nucleotide sequence ID" value="NZ_BAAAHM010000008.1"/>
</dbReference>
<dbReference type="Gene3D" id="3.40.50.720">
    <property type="entry name" value="NAD(P)-binding Rossmann-like Domain"/>
    <property type="match status" value="1"/>
</dbReference>
<dbReference type="InterPro" id="IPR036291">
    <property type="entry name" value="NAD(P)-bd_dom_sf"/>
</dbReference>
<dbReference type="InterPro" id="IPR002347">
    <property type="entry name" value="SDR_fam"/>
</dbReference>
<proteinExistence type="inferred from homology"/>
<evidence type="ECO:0000313" key="2">
    <source>
        <dbReference type="EMBL" id="GES20034.1"/>
    </source>
</evidence>
<reference evidence="2 3" key="1">
    <citation type="submission" date="2019-10" db="EMBL/GenBank/DDBJ databases">
        <title>Whole genome shotgun sequence of Acrocarpospora pleiomorpha NBRC 16267.</title>
        <authorList>
            <person name="Ichikawa N."/>
            <person name="Kimura A."/>
            <person name="Kitahashi Y."/>
            <person name="Komaki H."/>
            <person name="Oguchi A."/>
        </authorList>
    </citation>
    <scope>NUCLEOTIDE SEQUENCE [LARGE SCALE GENOMIC DNA]</scope>
    <source>
        <strain evidence="2 3">NBRC 16267</strain>
    </source>
</reference>
<dbReference type="SUPFAM" id="SSF51735">
    <property type="entry name" value="NAD(P)-binding Rossmann-fold domains"/>
    <property type="match status" value="1"/>
</dbReference>
<dbReference type="Proteomes" id="UP000377595">
    <property type="component" value="Unassembled WGS sequence"/>
</dbReference>
<dbReference type="PANTHER" id="PTHR42879">
    <property type="entry name" value="3-OXOACYL-(ACYL-CARRIER-PROTEIN) REDUCTASE"/>
    <property type="match status" value="1"/>
</dbReference>
<dbReference type="OrthoDB" id="286404at2"/>
<dbReference type="PANTHER" id="PTHR42879:SF6">
    <property type="entry name" value="NADPH-DEPENDENT REDUCTASE BACG"/>
    <property type="match status" value="1"/>
</dbReference>
<organism evidence="2 3">
    <name type="scientific">Acrocarpospora pleiomorpha</name>
    <dbReference type="NCBI Taxonomy" id="90975"/>
    <lineage>
        <taxon>Bacteria</taxon>
        <taxon>Bacillati</taxon>
        <taxon>Actinomycetota</taxon>
        <taxon>Actinomycetes</taxon>
        <taxon>Streptosporangiales</taxon>
        <taxon>Streptosporangiaceae</taxon>
        <taxon>Acrocarpospora</taxon>
    </lineage>
</organism>
<evidence type="ECO:0000256" key="1">
    <source>
        <dbReference type="ARBA" id="ARBA00006484"/>
    </source>
</evidence>
<protein>
    <submittedName>
        <fullName evidence="2">3-oxoacyl-ACP reductase</fullName>
    </submittedName>
</protein>
<evidence type="ECO:0000313" key="3">
    <source>
        <dbReference type="Proteomes" id="UP000377595"/>
    </source>
</evidence>
<dbReference type="AlphaFoldDB" id="A0A5M3XFJ1"/>
<dbReference type="InterPro" id="IPR050259">
    <property type="entry name" value="SDR"/>
</dbReference>
<dbReference type="Pfam" id="PF13561">
    <property type="entry name" value="adh_short_C2"/>
    <property type="match status" value="1"/>
</dbReference>
<comment type="caution">
    <text evidence="2">The sequence shown here is derived from an EMBL/GenBank/DDBJ whole genome shotgun (WGS) entry which is preliminary data.</text>
</comment>
<dbReference type="PRINTS" id="PR00081">
    <property type="entry name" value="GDHRDH"/>
</dbReference>
<sequence length="233" mass="24542">MTDRKVAIVTAASAGIGKAIAQELAADHELVVMSRSEAISDVARELGACAVRGDVRSKDDLERLVTTALDRYGRIDAVAINTGHPPKGKLLDLTDDDWRTGYDLVLSSVMSLVKLVTPVFVRQGAGSVVAVASYAARTPEPTMPVSSVFRSALQAWIKLYATEYGPSGVRANTILPGYIATHPQDPARVATIPARRYGHPAEIGRLAAFLLSDGAGFVSGQAILADGGMVTAI</sequence>
<name>A0A5M3XFJ1_9ACTN</name>